<name>A0A518H5V3_9BACT</name>
<organism evidence="2 3">
    <name type="scientific">Tautonia plasticadhaerens</name>
    <dbReference type="NCBI Taxonomy" id="2527974"/>
    <lineage>
        <taxon>Bacteria</taxon>
        <taxon>Pseudomonadati</taxon>
        <taxon>Planctomycetota</taxon>
        <taxon>Planctomycetia</taxon>
        <taxon>Isosphaerales</taxon>
        <taxon>Isosphaeraceae</taxon>
        <taxon>Tautonia</taxon>
    </lineage>
</organism>
<keyword evidence="3" id="KW-1185">Reference proteome</keyword>
<gene>
    <name evidence="2" type="ORF">ElP_41360</name>
</gene>
<dbReference type="Proteomes" id="UP000317835">
    <property type="component" value="Chromosome"/>
</dbReference>
<proteinExistence type="predicted"/>
<feature type="compositionally biased region" description="Basic and acidic residues" evidence="1">
    <location>
        <begin position="1"/>
        <end position="18"/>
    </location>
</feature>
<reference evidence="2 3" key="1">
    <citation type="submission" date="2019-02" db="EMBL/GenBank/DDBJ databases">
        <title>Deep-cultivation of Planctomycetes and their phenomic and genomic characterization uncovers novel biology.</title>
        <authorList>
            <person name="Wiegand S."/>
            <person name="Jogler M."/>
            <person name="Boedeker C."/>
            <person name="Pinto D."/>
            <person name="Vollmers J."/>
            <person name="Rivas-Marin E."/>
            <person name="Kohn T."/>
            <person name="Peeters S.H."/>
            <person name="Heuer A."/>
            <person name="Rast P."/>
            <person name="Oberbeckmann S."/>
            <person name="Bunk B."/>
            <person name="Jeske O."/>
            <person name="Meyerdierks A."/>
            <person name="Storesund J.E."/>
            <person name="Kallscheuer N."/>
            <person name="Luecker S."/>
            <person name="Lage O.M."/>
            <person name="Pohl T."/>
            <person name="Merkel B.J."/>
            <person name="Hornburger P."/>
            <person name="Mueller R.-W."/>
            <person name="Bruemmer F."/>
            <person name="Labrenz M."/>
            <person name="Spormann A.M."/>
            <person name="Op den Camp H."/>
            <person name="Overmann J."/>
            <person name="Amann R."/>
            <person name="Jetten M.S.M."/>
            <person name="Mascher T."/>
            <person name="Medema M.H."/>
            <person name="Devos D.P."/>
            <person name="Kaster A.-K."/>
            <person name="Ovreas L."/>
            <person name="Rohde M."/>
            <person name="Galperin M.Y."/>
            <person name="Jogler C."/>
        </authorList>
    </citation>
    <scope>NUCLEOTIDE SEQUENCE [LARGE SCALE GENOMIC DNA]</scope>
    <source>
        <strain evidence="2 3">ElP</strain>
    </source>
</reference>
<dbReference type="KEGG" id="tpla:ElP_41360"/>
<dbReference type="EMBL" id="CP036426">
    <property type="protein sequence ID" value="QDV36217.1"/>
    <property type="molecule type" value="Genomic_DNA"/>
</dbReference>
<evidence type="ECO:0000313" key="3">
    <source>
        <dbReference type="Proteomes" id="UP000317835"/>
    </source>
</evidence>
<sequence>MSWWKIRNERTTGADSDARMAPIASDEQTACAS</sequence>
<dbReference type="AlphaFoldDB" id="A0A518H5V3"/>
<accession>A0A518H5V3</accession>
<evidence type="ECO:0000313" key="2">
    <source>
        <dbReference type="EMBL" id="QDV36217.1"/>
    </source>
</evidence>
<feature type="region of interest" description="Disordered" evidence="1">
    <location>
        <begin position="1"/>
        <end position="33"/>
    </location>
</feature>
<protein>
    <submittedName>
        <fullName evidence="2">Uncharacterized protein</fullName>
    </submittedName>
</protein>
<evidence type="ECO:0000256" key="1">
    <source>
        <dbReference type="SAM" id="MobiDB-lite"/>
    </source>
</evidence>